<dbReference type="GO" id="GO:0015095">
    <property type="term" value="F:magnesium ion transmembrane transporter activity"/>
    <property type="evidence" value="ECO:0007669"/>
    <property type="project" value="TreeGrafter"/>
</dbReference>
<proteinExistence type="predicted"/>
<evidence type="ECO:0000256" key="2">
    <source>
        <dbReference type="ARBA" id="ARBA00022692"/>
    </source>
</evidence>
<dbReference type="GO" id="GO:0005886">
    <property type="term" value="C:plasma membrane"/>
    <property type="evidence" value="ECO:0007669"/>
    <property type="project" value="UniProtKB-SubCell"/>
</dbReference>
<keyword evidence="8" id="KW-1185">Reference proteome</keyword>
<dbReference type="OrthoDB" id="5430750at2759"/>
<evidence type="ECO:0000256" key="3">
    <source>
        <dbReference type="ARBA" id="ARBA00022989"/>
    </source>
</evidence>
<dbReference type="PANTHER" id="PTHR46494:SF1">
    <property type="entry name" value="CORA FAMILY METAL ION TRANSPORTER (EUROFUNG)"/>
    <property type="match status" value="1"/>
</dbReference>
<dbReference type="Proteomes" id="UP000660729">
    <property type="component" value="Unassembled WGS sequence"/>
</dbReference>
<sequence>MSFDEFVAVTRSVLDCPPEDKRHVAGLLLRAQKEHEMQRQHGREMEPFCIGDVDYQDAGAQETQTSSICFLSFPSFSLEQSSANRVKALPFGSHEHPSTPLVQVQTRTTNERRELAQAAVKLSTTTKGAYLHVANLWCLIVNEALIVTCSKASLKELQQNAIIHSPAEDGGIYTVVKVGSARSWQIPRSLTLSLPRTVSYFTDHVSQVTGFDPDAVFMRQTRVIDQVTWQDVMSRTAHSNLEIRLEKPERPNLRVNMAKTMQEAREAFCPISGKPQPTTTATYGDGKEPRVTSMQVSGSDAQFAEAATIGHVKLFSYASKESKGPLSQISDAMNNALAENAQSILKESYATCPEASRAEVQAWLATYAVDTSSKAYQHGNGIGRTLSSRKQWIALLSEYVFGFFFPLDFDHLLTRKFWGALQTLLKGTTFYGFGDEDIEHDRQMAEEFLGLLLKDLVPYIASLSKAFYGHESQGISLPDYFFRAWLHIASAFVLASEMKFKKNRRRGWRMPFEQLMSAGEQLQNGERAITIALRNGVDISEYEVCSCRGLVALVLDRLSNDLIDRGPNVSQVYADYYQQLEAKMLGDPLNRSHQVTIRALHQELEAVISTLTSQLDVVNVFERTNQQLDGGKELPNLQILRENRQDDLIARTKATISSRIDQFKALRNRTTDLGDWHLAEIDTNKDRQEAAIMVFTIVTLIFLPLSFVASVFGMSTSDIRDMDSGQWLYWAVAIPVTLVVAGGSLWWTGIFGDLGEWLSRPSTGLRSKYLSPRGDKVVASADRQVPTGHAQAVPSAASRRRTTYPVKRGKEYDDRYG</sequence>
<reference evidence="7" key="1">
    <citation type="submission" date="2020-04" db="EMBL/GenBank/DDBJ databases">
        <title>Draft genome resource of the tomato pathogen Pseudocercospora fuligena.</title>
        <authorList>
            <person name="Zaccaron A."/>
        </authorList>
    </citation>
    <scope>NUCLEOTIDE SEQUENCE</scope>
    <source>
        <strain evidence="7">PF001</strain>
    </source>
</reference>
<comment type="caution">
    <text evidence="7">The sequence shown here is derived from an EMBL/GenBank/DDBJ whole genome shotgun (WGS) entry which is preliminary data.</text>
</comment>
<evidence type="ECO:0000256" key="1">
    <source>
        <dbReference type="ARBA" id="ARBA00004651"/>
    </source>
</evidence>
<evidence type="ECO:0000256" key="5">
    <source>
        <dbReference type="SAM" id="MobiDB-lite"/>
    </source>
</evidence>
<keyword evidence="2 6" id="KW-0812">Transmembrane</keyword>
<dbReference type="SUPFAM" id="SSF144083">
    <property type="entry name" value="Magnesium transport protein CorA, transmembrane region"/>
    <property type="match status" value="1"/>
</dbReference>
<dbReference type="GO" id="GO:0000287">
    <property type="term" value="F:magnesium ion binding"/>
    <property type="evidence" value="ECO:0007669"/>
    <property type="project" value="TreeGrafter"/>
</dbReference>
<name>A0A8H6RQ95_9PEZI</name>
<dbReference type="AlphaFoldDB" id="A0A8H6RQ95"/>
<dbReference type="Gene3D" id="1.20.58.340">
    <property type="entry name" value="Magnesium transport protein CorA, transmembrane region"/>
    <property type="match status" value="1"/>
</dbReference>
<dbReference type="GO" id="GO:0050897">
    <property type="term" value="F:cobalt ion binding"/>
    <property type="evidence" value="ECO:0007669"/>
    <property type="project" value="TreeGrafter"/>
</dbReference>
<dbReference type="InterPro" id="IPR002523">
    <property type="entry name" value="MgTranspt_CorA/ZnTranspt_ZntB"/>
</dbReference>
<dbReference type="GO" id="GO:0015087">
    <property type="term" value="F:cobalt ion transmembrane transporter activity"/>
    <property type="evidence" value="ECO:0007669"/>
    <property type="project" value="TreeGrafter"/>
</dbReference>
<dbReference type="Pfam" id="PF01544">
    <property type="entry name" value="CorA"/>
    <property type="match status" value="1"/>
</dbReference>
<keyword evidence="3 6" id="KW-1133">Transmembrane helix</keyword>
<protein>
    <recommendedName>
        <fullName evidence="9">Mg2+ transporter protein, CorA-like/Zinc transport protein ZntB</fullName>
    </recommendedName>
</protein>
<evidence type="ECO:0000256" key="6">
    <source>
        <dbReference type="SAM" id="Phobius"/>
    </source>
</evidence>
<keyword evidence="4 6" id="KW-0472">Membrane</keyword>
<dbReference type="EMBL" id="JABCIY010000062">
    <property type="protein sequence ID" value="KAF7194286.1"/>
    <property type="molecule type" value="Genomic_DNA"/>
</dbReference>
<evidence type="ECO:0000313" key="8">
    <source>
        <dbReference type="Proteomes" id="UP000660729"/>
    </source>
</evidence>
<organism evidence="7 8">
    <name type="scientific">Pseudocercospora fuligena</name>
    <dbReference type="NCBI Taxonomy" id="685502"/>
    <lineage>
        <taxon>Eukaryota</taxon>
        <taxon>Fungi</taxon>
        <taxon>Dikarya</taxon>
        <taxon>Ascomycota</taxon>
        <taxon>Pezizomycotina</taxon>
        <taxon>Dothideomycetes</taxon>
        <taxon>Dothideomycetidae</taxon>
        <taxon>Mycosphaerellales</taxon>
        <taxon>Mycosphaerellaceae</taxon>
        <taxon>Pseudocercospora</taxon>
    </lineage>
</organism>
<feature type="region of interest" description="Disordered" evidence="5">
    <location>
        <begin position="780"/>
        <end position="817"/>
    </location>
</feature>
<dbReference type="InterPro" id="IPR045863">
    <property type="entry name" value="CorA_TM1_TM2"/>
</dbReference>
<evidence type="ECO:0000256" key="4">
    <source>
        <dbReference type="ARBA" id="ARBA00023136"/>
    </source>
</evidence>
<dbReference type="PANTHER" id="PTHR46494">
    <property type="entry name" value="CORA FAMILY METAL ION TRANSPORTER (EUROFUNG)"/>
    <property type="match status" value="1"/>
</dbReference>
<feature type="compositionally biased region" description="Basic and acidic residues" evidence="5">
    <location>
        <begin position="808"/>
        <end position="817"/>
    </location>
</feature>
<evidence type="ECO:0008006" key="9">
    <source>
        <dbReference type="Google" id="ProtNLM"/>
    </source>
</evidence>
<comment type="subcellular location">
    <subcellularLocation>
        <location evidence="1">Cell membrane</location>
        <topology evidence="1">Multi-pass membrane protein</topology>
    </subcellularLocation>
</comment>
<feature type="transmembrane region" description="Helical" evidence="6">
    <location>
        <begin position="690"/>
        <end position="715"/>
    </location>
</feature>
<feature type="transmembrane region" description="Helical" evidence="6">
    <location>
        <begin position="727"/>
        <end position="750"/>
    </location>
</feature>
<accession>A0A8H6RQ95</accession>
<evidence type="ECO:0000313" key="7">
    <source>
        <dbReference type="EMBL" id="KAF7194286.1"/>
    </source>
</evidence>
<gene>
    <name evidence="7" type="ORF">HII31_04319</name>
</gene>